<dbReference type="InterPro" id="IPR007197">
    <property type="entry name" value="rSAM"/>
</dbReference>
<dbReference type="GO" id="GO:0046872">
    <property type="term" value="F:metal ion binding"/>
    <property type="evidence" value="ECO:0007669"/>
    <property type="project" value="UniProtKB-KW"/>
</dbReference>
<dbReference type="Pfam" id="PF13353">
    <property type="entry name" value="Fer4_12"/>
    <property type="match status" value="1"/>
</dbReference>
<evidence type="ECO:0000256" key="3">
    <source>
        <dbReference type="ARBA" id="ARBA00022485"/>
    </source>
</evidence>
<dbReference type="PROSITE" id="PS51918">
    <property type="entry name" value="RADICAL_SAM"/>
    <property type="match status" value="1"/>
</dbReference>
<evidence type="ECO:0000259" key="10">
    <source>
        <dbReference type="PROSITE" id="PS51379"/>
    </source>
</evidence>
<dbReference type="GO" id="GO:0016491">
    <property type="term" value="F:oxidoreductase activity"/>
    <property type="evidence" value="ECO:0007669"/>
    <property type="project" value="UniProtKB-KW"/>
</dbReference>
<evidence type="ECO:0000313" key="12">
    <source>
        <dbReference type="EMBL" id="AGL00208.1"/>
    </source>
</evidence>
<dbReference type="AlphaFoldDB" id="R4KAI9"/>
<dbReference type="Gene3D" id="3.20.20.70">
    <property type="entry name" value="Aldolase class I"/>
    <property type="match status" value="1"/>
</dbReference>
<dbReference type="SFLD" id="SFLDG01118">
    <property type="entry name" value="activating_enzymes__group_2"/>
    <property type="match status" value="1"/>
</dbReference>
<proteinExistence type="inferred from homology"/>
<dbReference type="SFLD" id="SFLDS00029">
    <property type="entry name" value="Radical_SAM"/>
    <property type="match status" value="1"/>
</dbReference>
<evidence type="ECO:0000256" key="7">
    <source>
        <dbReference type="ARBA" id="ARBA00023004"/>
    </source>
</evidence>
<keyword evidence="6" id="KW-0560">Oxidoreductase</keyword>
<reference evidence="12 13" key="1">
    <citation type="submission" date="2012-01" db="EMBL/GenBank/DDBJ databases">
        <title>Complete sequence of Desulfotomaculum gibsoniae DSM 7213.</title>
        <authorList>
            <consortium name="US DOE Joint Genome Institute"/>
            <person name="Lucas S."/>
            <person name="Han J."/>
            <person name="Lapidus A."/>
            <person name="Cheng J.-F."/>
            <person name="Goodwin L."/>
            <person name="Pitluck S."/>
            <person name="Peters L."/>
            <person name="Ovchinnikova G."/>
            <person name="Teshima H."/>
            <person name="Detter J.C."/>
            <person name="Han C."/>
            <person name="Tapia R."/>
            <person name="Land M."/>
            <person name="Hauser L."/>
            <person name="Kyrpides N."/>
            <person name="Ivanova N."/>
            <person name="Pagani I."/>
            <person name="Parshina S."/>
            <person name="Plugge C."/>
            <person name="Muyzer G."/>
            <person name="Kuever J."/>
            <person name="Ivanova A."/>
            <person name="Nazina T."/>
            <person name="Klenk H.-P."/>
            <person name="Brambilla E."/>
            <person name="Spring S."/>
            <person name="Stams A.F."/>
            <person name="Woyke T."/>
        </authorList>
    </citation>
    <scope>NUCLEOTIDE SEQUENCE [LARGE SCALE GENOMIC DNA]</scope>
    <source>
        <strain evidence="12 13">DSM 7213</strain>
    </source>
</reference>
<dbReference type="InterPro" id="IPR017896">
    <property type="entry name" value="4Fe4S_Fe-S-bd"/>
</dbReference>
<evidence type="ECO:0000256" key="8">
    <source>
        <dbReference type="ARBA" id="ARBA00023014"/>
    </source>
</evidence>
<dbReference type="CDD" id="cd01335">
    <property type="entry name" value="Radical_SAM"/>
    <property type="match status" value="1"/>
</dbReference>
<evidence type="ECO:0000256" key="9">
    <source>
        <dbReference type="ARBA" id="ARBA00047365"/>
    </source>
</evidence>
<evidence type="ECO:0000256" key="6">
    <source>
        <dbReference type="ARBA" id="ARBA00023002"/>
    </source>
</evidence>
<keyword evidence="5" id="KW-0479">Metal-binding</keyword>
<dbReference type="Gene3D" id="3.30.70.20">
    <property type="match status" value="1"/>
</dbReference>
<keyword evidence="4" id="KW-0949">S-adenosyl-L-methionine</keyword>
<evidence type="ECO:0000313" key="13">
    <source>
        <dbReference type="Proteomes" id="UP000013520"/>
    </source>
</evidence>
<keyword evidence="3" id="KW-0004">4Fe-4S</keyword>
<dbReference type="PROSITE" id="PS01087">
    <property type="entry name" value="RADICAL_ACTIVATING"/>
    <property type="match status" value="1"/>
</dbReference>
<evidence type="ECO:0000256" key="2">
    <source>
        <dbReference type="ARBA" id="ARBA00009777"/>
    </source>
</evidence>
<dbReference type="InterPro" id="IPR040074">
    <property type="entry name" value="BssD/PflA/YjjW"/>
</dbReference>
<dbReference type="KEGG" id="dgi:Desgi_0653"/>
<dbReference type="InterPro" id="IPR001989">
    <property type="entry name" value="Radical_activat_CS"/>
</dbReference>
<keyword evidence="13" id="KW-1185">Reference proteome</keyword>
<dbReference type="PIRSF" id="PIRSF000371">
    <property type="entry name" value="PFL_act_enz"/>
    <property type="match status" value="1"/>
</dbReference>
<name>R4KAI9_9FIRM</name>
<dbReference type="eggNOG" id="COG1180">
    <property type="taxonomic scope" value="Bacteria"/>
</dbReference>
<feature type="domain" description="4Fe-4S ferredoxin-type" evidence="10">
    <location>
        <begin position="50"/>
        <end position="79"/>
    </location>
</feature>
<comment type="cofactor">
    <cofactor evidence="1">
        <name>[4Fe-4S] cluster</name>
        <dbReference type="ChEBI" id="CHEBI:49883"/>
    </cofactor>
</comment>
<dbReference type="PANTHER" id="PTHR30352">
    <property type="entry name" value="PYRUVATE FORMATE-LYASE-ACTIVATING ENZYME"/>
    <property type="match status" value="1"/>
</dbReference>
<evidence type="ECO:0000256" key="5">
    <source>
        <dbReference type="ARBA" id="ARBA00022723"/>
    </source>
</evidence>
<dbReference type="GO" id="GO:0051539">
    <property type="term" value="F:4 iron, 4 sulfur cluster binding"/>
    <property type="evidence" value="ECO:0007669"/>
    <property type="project" value="UniProtKB-KW"/>
</dbReference>
<accession>R4KAI9</accession>
<feature type="domain" description="4Fe-4S ferredoxin-type" evidence="10">
    <location>
        <begin position="82"/>
        <end position="111"/>
    </location>
</feature>
<dbReference type="EMBL" id="CP003273">
    <property type="protein sequence ID" value="AGL00208.1"/>
    <property type="molecule type" value="Genomic_DNA"/>
</dbReference>
<evidence type="ECO:0000256" key="1">
    <source>
        <dbReference type="ARBA" id="ARBA00001966"/>
    </source>
</evidence>
<dbReference type="InterPro" id="IPR017900">
    <property type="entry name" value="4Fe4S_Fe_S_CS"/>
</dbReference>
<feature type="domain" description="Radical SAM core" evidence="11">
    <location>
        <begin position="19"/>
        <end position="303"/>
    </location>
</feature>
<evidence type="ECO:0000256" key="4">
    <source>
        <dbReference type="ARBA" id="ARBA00022691"/>
    </source>
</evidence>
<dbReference type="SUPFAM" id="SSF54862">
    <property type="entry name" value="4Fe-4S ferredoxins"/>
    <property type="match status" value="1"/>
</dbReference>
<dbReference type="SFLD" id="SFLDG01066">
    <property type="entry name" value="organic_radical-activating_enz"/>
    <property type="match status" value="1"/>
</dbReference>
<dbReference type="NCBIfam" id="TIGR02494">
    <property type="entry name" value="PFLE_PFLC"/>
    <property type="match status" value="1"/>
</dbReference>
<dbReference type="PROSITE" id="PS51379">
    <property type="entry name" value="4FE4S_FER_2"/>
    <property type="match status" value="2"/>
</dbReference>
<comment type="catalytic activity">
    <reaction evidence="9">
        <text>glycyl-[protein] + reduced [flavodoxin] + S-adenosyl-L-methionine = glycin-2-yl radical-[protein] + semiquinone [flavodoxin] + 5'-deoxyadenosine + L-methionine + H(+)</text>
        <dbReference type="Rhea" id="RHEA:61976"/>
        <dbReference type="Rhea" id="RHEA-COMP:10622"/>
        <dbReference type="Rhea" id="RHEA-COMP:14480"/>
        <dbReference type="Rhea" id="RHEA-COMP:15993"/>
        <dbReference type="Rhea" id="RHEA-COMP:15994"/>
        <dbReference type="ChEBI" id="CHEBI:15378"/>
        <dbReference type="ChEBI" id="CHEBI:17319"/>
        <dbReference type="ChEBI" id="CHEBI:29947"/>
        <dbReference type="ChEBI" id="CHEBI:32722"/>
        <dbReference type="ChEBI" id="CHEBI:57618"/>
        <dbReference type="ChEBI" id="CHEBI:57844"/>
        <dbReference type="ChEBI" id="CHEBI:59789"/>
        <dbReference type="ChEBI" id="CHEBI:140311"/>
    </reaction>
</comment>
<organism evidence="12 13">
    <name type="scientific">Desulfoscipio gibsoniae DSM 7213</name>
    <dbReference type="NCBI Taxonomy" id="767817"/>
    <lineage>
        <taxon>Bacteria</taxon>
        <taxon>Bacillati</taxon>
        <taxon>Bacillota</taxon>
        <taxon>Clostridia</taxon>
        <taxon>Eubacteriales</taxon>
        <taxon>Desulfallaceae</taxon>
        <taxon>Desulfoscipio</taxon>
    </lineage>
</organism>
<sequence length="312" mass="35085">MDPQIKIPLITNIQRYSLDDGPGIRTVIFMKGCPLHCPWCHNPENISPKMGLYFHEDKCERCERCAAVCPEKAITLPGADGSPPIRDRDKCTQCMQCALACPAGALEQVGEVLTIEEIIREAISDMPFYRKSGGGVTISGGEPLLFPEFTLELAQELKKKVIHVAVETSGFGSWEHLSQIATYADMFLYDIKHMNSLKHQAFVGVPNNIIHDNLRKLVKLGKKVIVRVPVIPGFNNEKHNFEMMAEFLRTLDGPVQAVDLLPFHNFGEAKYKQLDKDYNYKGRPNMEKEEVVQFSEILQNVIRTTIGGVTIQ</sequence>
<dbReference type="InterPro" id="IPR013785">
    <property type="entry name" value="Aldolase_TIM"/>
</dbReference>
<dbReference type="InterPro" id="IPR012839">
    <property type="entry name" value="Organic_radical_activase"/>
</dbReference>
<keyword evidence="8" id="KW-0411">Iron-sulfur</keyword>
<gene>
    <name evidence="12" type="ORF">Desgi_0653</name>
</gene>
<dbReference type="Proteomes" id="UP000013520">
    <property type="component" value="Chromosome"/>
</dbReference>
<comment type="similarity">
    <text evidence="2">Belongs to the organic radical-activating enzymes family.</text>
</comment>
<dbReference type="HOGENOM" id="CLU_058969_0_0_9"/>
<dbReference type="PROSITE" id="PS00198">
    <property type="entry name" value="4FE4S_FER_1"/>
    <property type="match status" value="1"/>
</dbReference>
<dbReference type="RefSeq" id="WP_006524669.1">
    <property type="nucleotide sequence ID" value="NC_021184.1"/>
</dbReference>
<evidence type="ECO:0000259" key="11">
    <source>
        <dbReference type="PROSITE" id="PS51918"/>
    </source>
</evidence>
<keyword evidence="7" id="KW-0408">Iron</keyword>
<dbReference type="InterPro" id="IPR034457">
    <property type="entry name" value="Organic_radical-activating"/>
</dbReference>
<dbReference type="Pfam" id="PF04055">
    <property type="entry name" value="Radical_SAM"/>
    <property type="match status" value="1"/>
</dbReference>
<protein>
    <submittedName>
        <fullName evidence="12">Glycyl-radical enzyme activator family protein</fullName>
    </submittedName>
</protein>
<dbReference type="STRING" id="767817.Desgi_0653"/>
<dbReference type="OrthoDB" id="9782387at2"/>
<dbReference type="PANTHER" id="PTHR30352:SF4">
    <property type="entry name" value="PYRUVATE FORMATE-LYASE 2-ACTIVATING ENZYME"/>
    <property type="match status" value="1"/>
</dbReference>